<feature type="compositionally biased region" description="Acidic residues" evidence="1">
    <location>
        <begin position="188"/>
        <end position="200"/>
    </location>
</feature>
<dbReference type="AlphaFoldDB" id="Q1DBF2"/>
<evidence type="ECO:0000313" key="2">
    <source>
        <dbReference type="EMBL" id="ABF85854.1"/>
    </source>
</evidence>
<name>Q1DBF2_MYXXD</name>
<accession>Q1DBF2</accession>
<protein>
    <submittedName>
        <fullName evidence="2">Uncharacterized protein</fullName>
    </submittedName>
</protein>
<dbReference type="HOGENOM" id="CLU_677416_0_0_7"/>
<dbReference type="EMBL" id="CP000113">
    <property type="protein sequence ID" value="ABF85854.1"/>
    <property type="molecule type" value="Genomic_DNA"/>
</dbReference>
<dbReference type="EnsemblBacteria" id="ABF85854">
    <property type="protein sequence ID" value="ABF85854"/>
    <property type="gene ID" value="MXAN_1771"/>
</dbReference>
<evidence type="ECO:0000313" key="3">
    <source>
        <dbReference type="Proteomes" id="UP000002402"/>
    </source>
</evidence>
<gene>
    <name evidence="2" type="ordered locus">MXAN_1771</name>
</gene>
<reference evidence="2 3" key="1">
    <citation type="journal article" date="2006" name="Proc. Natl. Acad. Sci. U.S.A.">
        <title>Evolution of sensory complexity recorded in a myxobacterial genome.</title>
        <authorList>
            <person name="Goldman B.S."/>
            <person name="Nierman W.C."/>
            <person name="Kaiser D."/>
            <person name="Slater S.C."/>
            <person name="Durkin A.S."/>
            <person name="Eisen J.A."/>
            <person name="Ronning C.M."/>
            <person name="Barbazuk W.B."/>
            <person name="Blanchard M."/>
            <person name="Field C."/>
            <person name="Halling C."/>
            <person name="Hinkle G."/>
            <person name="Iartchuk O."/>
            <person name="Kim H.S."/>
            <person name="Mackenzie C."/>
            <person name="Madupu R."/>
            <person name="Miller N."/>
            <person name="Shvartsbeyn A."/>
            <person name="Sullivan S.A."/>
            <person name="Vaudin M."/>
            <person name="Wiegand R."/>
            <person name="Kaplan H.B."/>
        </authorList>
    </citation>
    <scope>NUCLEOTIDE SEQUENCE [LARGE SCALE GENOMIC DNA]</scope>
    <source>
        <strain evidence="3">DK1622</strain>
    </source>
</reference>
<organism evidence="2 3">
    <name type="scientific">Myxococcus xanthus (strain DK1622)</name>
    <dbReference type="NCBI Taxonomy" id="246197"/>
    <lineage>
        <taxon>Bacteria</taxon>
        <taxon>Pseudomonadati</taxon>
        <taxon>Myxococcota</taxon>
        <taxon>Myxococcia</taxon>
        <taxon>Myxococcales</taxon>
        <taxon>Cystobacterineae</taxon>
        <taxon>Myxococcaceae</taxon>
        <taxon>Myxococcus</taxon>
    </lineage>
</organism>
<dbReference type="Proteomes" id="UP000002402">
    <property type="component" value="Chromosome"/>
</dbReference>
<feature type="region of interest" description="Disordered" evidence="1">
    <location>
        <begin position="179"/>
        <end position="204"/>
    </location>
</feature>
<evidence type="ECO:0000256" key="1">
    <source>
        <dbReference type="SAM" id="MobiDB-lite"/>
    </source>
</evidence>
<proteinExistence type="predicted"/>
<sequence length="415" mass="45406">MSRARHLGFSGCMAFVLWLPVLVAVLTAPPAVPQVAPAHPSFPVWFDARVNEEQPKVFTRFQVDLDGDGRDDEVVCYGFMRKDIPQVMEAGLLILVGLASGERFAFNEGAGPDGLSACPMPPDKAEGSGKAVLIVERQGGGTSSRVKLRFDRKGPLLVGSVVNTRFSSNSMDLLTQRTHSSNYTAPMSDDENDEGDESESDGMAHGVSDLEATVLPSPGQVSWGQKHWKGPEDADLKVSLRRRGDLLVVSVRLRDDKMVTATDGSPKAILAADHLELSWTEWAATKSGTNQYVQLGVARNARGTPVATWFRPPWKKDTPLPTIRWTSPDAVEVDLRLRWLMPTPAKLGYYDPTSVTPQLKVSFSDGDGKGQETLVDVNAGMLFFAEPGRPFPTVEQYVQPWMRVADDATLRSLTL</sequence>
<dbReference type="KEGG" id="mxa:MXAN_1771"/>
<keyword evidence="3" id="KW-1185">Reference proteome</keyword>